<dbReference type="AlphaFoldDB" id="A0A3M6TLB8"/>
<dbReference type="Proteomes" id="UP000275408">
    <property type="component" value="Unassembled WGS sequence"/>
</dbReference>
<evidence type="ECO:0000313" key="3">
    <source>
        <dbReference type="Proteomes" id="UP000275408"/>
    </source>
</evidence>
<dbReference type="PROSITE" id="PS51257">
    <property type="entry name" value="PROKAR_LIPOPROTEIN"/>
    <property type="match status" value="1"/>
</dbReference>
<dbReference type="OrthoDB" id="10018185at2759"/>
<sequence length="373" mass="41700">MSLARQLSMRISAHAQSVLTTGQKHHNSSPLTSACNVALVYPHDVASSVDGSVVYVVEISPNIILKMSSKRQVDSFNKTLTTPLNIVSVKTGERVVSQGCHSILGKSMDEFSPQQRERVKLRPQKASHLTERLPIKKNYKNMVRTLHFPLFQGLVPFDCPVQTQQKQLLGPQDDTSSGDSNVEITAFLLCFCSLSVITLRVRAYRRDKRNQMSDFHGDRKDSSAGRTRRWWSYMNCFDRQKYTFNRGTSQDFYSDSDSDGSKSEEDSSELSERGVFDELMKDCVTKTIETITVKVISDTTAILNADPIVATSFLNAFLLVMSMLLIMRSFGPEKSSQHAFYGGAISLSSVKRITSTFAVARCLCGYLNLLIIS</sequence>
<evidence type="ECO:0000313" key="2">
    <source>
        <dbReference type="EMBL" id="RMX42160.1"/>
    </source>
</evidence>
<name>A0A3M6TLB8_POCDA</name>
<dbReference type="EMBL" id="RCHS01003422">
    <property type="protein sequence ID" value="RMX42160.1"/>
    <property type="molecule type" value="Genomic_DNA"/>
</dbReference>
<proteinExistence type="predicted"/>
<feature type="region of interest" description="Disordered" evidence="1">
    <location>
        <begin position="252"/>
        <end position="272"/>
    </location>
</feature>
<feature type="compositionally biased region" description="Basic and acidic residues" evidence="1">
    <location>
        <begin position="259"/>
        <end position="272"/>
    </location>
</feature>
<protein>
    <submittedName>
        <fullName evidence="2">Uncharacterized protein</fullName>
    </submittedName>
</protein>
<reference evidence="2 3" key="1">
    <citation type="journal article" date="2018" name="Sci. Rep.">
        <title>Comparative analysis of the Pocillopora damicornis genome highlights role of immune system in coral evolution.</title>
        <authorList>
            <person name="Cunning R."/>
            <person name="Bay R.A."/>
            <person name="Gillette P."/>
            <person name="Baker A.C."/>
            <person name="Traylor-Knowles N."/>
        </authorList>
    </citation>
    <scope>NUCLEOTIDE SEQUENCE [LARGE SCALE GENOMIC DNA]</scope>
    <source>
        <strain evidence="2">RSMAS</strain>
        <tissue evidence="2">Whole animal</tissue>
    </source>
</reference>
<organism evidence="2 3">
    <name type="scientific">Pocillopora damicornis</name>
    <name type="common">Cauliflower coral</name>
    <name type="synonym">Millepora damicornis</name>
    <dbReference type="NCBI Taxonomy" id="46731"/>
    <lineage>
        <taxon>Eukaryota</taxon>
        <taxon>Metazoa</taxon>
        <taxon>Cnidaria</taxon>
        <taxon>Anthozoa</taxon>
        <taxon>Hexacorallia</taxon>
        <taxon>Scleractinia</taxon>
        <taxon>Astrocoeniina</taxon>
        <taxon>Pocilloporidae</taxon>
        <taxon>Pocillopora</taxon>
    </lineage>
</organism>
<evidence type="ECO:0000256" key="1">
    <source>
        <dbReference type="SAM" id="MobiDB-lite"/>
    </source>
</evidence>
<accession>A0A3M6TLB8</accession>
<keyword evidence="3" id="KW-1185">Reference proteome</keyword>
<gene>
    <name evidence="2" type="ORF">pdam_00009409</name>
</gene>
<comment type="caution">
    <text evidence="2">The sequence shown here is derived from an EMBL/GenBank/DDBJ whole genome shotgun (WGS) entry which is preliminary data.</text>
</comment>